<dbReference type="InterPro" id="IPR026193">
    <property type="entry name" value="NDUFV3"/>
</dbReference>
<dbReference type="Pfam" id="PF15880">
    <property type="entry name" value="NDUFV3"/>
    <property type="match status" value="1"/>
</dbReference>
<proteinExistence type="predicted"/>
<feature type="compositionally biased region" description="Low complexity" evidence="1">
    <location>
        <begin position="20"/>
        <end position="47"/>
    </location>
</feature>
<dbReference type="EMBL" id="GDQN01008055">
    <property type="protein sequence ID" value="JAT82999.1"/>
    <property type="molecule type" value="Transcribed_RNA"/>
</dbReference>
<accession>A0A1E1W7S0</accession>
<feature type="region of interest" description="Disordered" evidence="1">
    <location>
        <begin position="18"/>
        <end position="70"/>
    </location>
</feature>
<dbReference type="AlphaFoldDB" id="A0A1E1W7S0"/>
<gene>
    <name evidence="2" type="ORF">g.18811</name>
</gene>
<dbReference type="GO" id="GO:0005739">
    <property type="term" value="C:mitochondrion"/>
    <property type="evidence" value="ECO:0007669"/>
    <property type="project" value="InterPro"/>
</dbReference>
<evidence type="ECO:0000256" key="1">
    <source>
        <dbReference type="SAM" id="MobiDB-lite"/>
    </source>
</evidence>
<evidence type="ECO:0000313" key="2">
    <source>
        <dbReference type="EMBL" id="JAT82999.1"/>
    </source>
</evidence>
<organism evidence="2">
    <name type="scientific">Pectinophora gossypiella</name>
    <name type="common">Cotton pink bollworm</name>
    <name type="synonym">Depressaria gossypiella</name>
    <dbReference type="NCBI Taxonomy" id="13191"/>
    <lineage>
        <taxon>Eukaryota</taxon>
        <taxon>Metazoa</taxon>
        <taxon>Ecdysozoa</taxon>
        <taxon>Arthropoda</taxon>
        <taxon>Hexapoda</taxon>
        <taxon>Insecta</taxon>
        <taxon>Pterygota</taxon>
        <taxon>Neoptera</taxon>
        <taxon>Endopterygota</taxon>
        <taxon>Lepidoptera</taxon>
        <taxon>Glossata</taxon>
        <taxon>Ditrysia</taxon>
        <taxon>Gelechioidea</taxon>
        <taxon>Gelechiidae</taxon>
        <taxon>Apatetrinae</taxon>
        <taxon>Pectinophora</taxon>
    </lineage>
</organism>
<dbReference type="GO" id="GO:0045271">
    <property type="term" value="C:respiratory chain complex I"/>
    <property type="evidence" value="ECO:0007669"/>
    <property type="project" value="InterPro"/>
</dbReference>
<dbReference type="OrthoDB" id="6161911at2759"/>
<sequence>MFARPVMRTNILRAVSRCYSEGTGQSQGSSSSSAPPPSSSTVPDVPGLSSAVVEPASQPVGPNVDPAKSGAYKVPEYYCYNNTSYFEAEIEMLKYRLPQPSALKN</sequence>
<name>A0A1E1W7S0_PECGO</name>
<reference evidence="2" key="1">
    <citation type="submission" date="2015-09" db="EMBL/GenBank/DDBJ databases">
        <title>De novo assembly of Pectinophora gossypiella (Pink Bollworm) gut transcriptome.</title>
        <authorList>
            <person name="Tassone E.E."/>
        </authorList>
    </citation>
    <scope>NUCLEOTIDE SEQUENCE</scope>
</reference>
<protein>
    <submittedName>
        <fullName evidence="2">Uncharacterized protein</fullName>
    </submittedName>
</protein>